<dbReference type="InterPro" id="IPR036322">
    <property type="entry name" value="WD40_repeat_dom_sf"/>
</dbReference>
<evidence type="ECO:0000256" key="8">
    <source>
        <dbReference type="PROSITE-ProRule" id="PRU00221"/>
    </source>
</evidence>
<comment type="caution">
    <text evidence="10">The sequence shown here is derived from an EMBL/GenBank/DDBJ whole genome shotgun (WGS) entry which is preliminary data.</text>
</comment>
<feature type="region of interest" description="Disordered" evidence="9">
    <location>
        <begin position="42"/>
        <end position="66"/>
    </location>
</feature>
<reference evidence="10 11" key="1">
    <citation type="submission" date="2021-06" db="EMBL/GenBank/DDBJ databases">
        <authorList>
            <person name="Palmer J.M."/>
        </authorList>
    </citation>
    <scope>NUCLEOTIDE SEQUENCE [LARGE SCALE GENOMIC DNA]</scope>
    <source>
        <strain evidence="10 11">GA_2019</strain>
        <tissue evidence="10">Muscle</tissue>
    </source>
</reference>
<dbReference type="InterPro" id="IPR001680">
    <property type="entry name" value="WD40_rpt"/>
</dbReference>
<feature type="repeat" description="WD" evidence="8">
    <location>
        <begin position="1"/>
        <end position="28"/>
    </location>
</feature>
<name>A0ABV0PTB1_9TELE</name>
<evidence type="ECO:0000313" key="11">
    <source>
        <dbReference type="Proteomes" id="UP001476798"/>
    </source>
</evidence>
<protein>
    <recommendedName>
        <fullName evidence="7">POC1 centriolar protein homolog B</fullName>
    </recommendedName>
</protein>
<keyword evidence="6" id="KW-0206">Cytoskeleton</keyword>
<evidence type="ECO:0000256" key="4">
    <source>
        <dbReference type="ARBA" id="ARBA00022737"/>
    </source>
</evidence>
<evidence type="ECO:0000256" key="6">
    <source>
        <dbReference type="ARBA" id="ARBA00023212"/>
    </source>
</evidence>
<evidence type="ECO:0000256" key="2">
    <source>
        <dbReference type="ARBA" id="ARBA00022490"/>
    </source>
</evidence>
<keyword evidence="3 8" id="KW-0853">WD repeat</keyword>
<keyword evidence="2" id="KW-0963">Cytoplasm</keyword>
<gene>
    <name evidence="10" type="primary">POC1B</name>
    <name evidence="10" type="ORF">GOODEAATRI_030370</name>
</gene>
<dbReference type="InterPro" id="IPR015943">
    <property type="entry name" value="WD40/YVTN_repeat-like_dom_sf"/>
</dbReference>
<keyword evidence="11" id="KW-1185">Reference proteome</keyword>
<evidence type="ECO:0000313" key="10">
    <source>
        <dbReference type="EMBL" id="MEQ2186606.1"/>
    </source>
</evidence>
<comment type="subcellular location">
    <subcellularLocation>
        <location evidence="1">Cytoplasm</location>
        <location evidence="1">Cytoskeleton</location>
        <location evidence="1">Microtubule organizing center</location>
        <location evidence="1">Centrosome</location>
        <location evidence="1">Centriole</location>
    </subcellularLocation>
</comment>
<evidence type="ECO:0000256" key="5">
    <source>
        <dbReference type="ARBA" id="ARBA00023054"/>
    </source>
</evidence>
<evidence type="ECO:0000256" key="3">
    <source>
        <dbReference type="ARBA" id="ARBA00022574"/>
    </source>
</evidence>
<dbReference type="PROSITE" id="PS50082">
    <property type="entry name" value="WD_REPEATS_2"/>
    <property type="match status" value="1"/>
</dbReference>
<evidence type="ECO:0000256" key="1">
    <source>
        <dbReference type="ARBA" id="ARBA00004114"/>
    </source>
</evidence>
<evidence type="ECO:0000256" key="7">
    <source>
        <dbReference type="ARBA" id="ARBA00039724"/>
    </source>
</evidence>
<keyword evidence="5" id="KW-0175">Coiled coil</keyword>
<organism evidence="10 11">
    <name type="scientific">Goodea atripinnis</name>
    <dbReference type="NCBI Taxonomy" id="208336"/>
    <lineage>
        <taxon>Eukaryota</taxon>
        <taxon>Metazoa</taxon>
        <taxon>Chordata</taxon>
        <taxon>Craniata</taxon>
        <taxon>Vertebrata</taxon>
        <taxon>Euteleostomi</taxon>
        <taxon>Actinopterygii</taxon>
        <taxon>Neopterygii</taxon>
        <taxon>Teleostei</taxon>
        <taxon>Neoteleostei</taxon>
        <taxon>Acanthomorphata</taxon>
        <taxon>Ovalentaria</taxon>
        <taxon>Atherinomorphae</taxon>
        <taxon>Cyprinodontiformes</taxon>
        <taxon>Goodeidae</taxon>
        <taxon>Goodea</taxon>
    </lineage>
</organism>
<feature type="non-terminal residue" evidence="10">
    <location>
        <position position="1"/>
    </location>
</feature>
<dbReference type="Proteomes" id="UP001476798">
    <property type="component" value="Unassembled WGS sequence"/>
</dbReference>
<accession>A0ABV0PTB1</accession>
<evidence type="ECO:0000256" key="9">
    <source>
        <dbReference type="SAM" id="MobiDB-lite"/>
    </source>
</evidence>
<dbReference type="PANTHER" id="PTHR44019:SF1">
    <property type="entry name" value="POC1 CENTRIOLAR PROTEIN HOMOLOG B"/>
    <property type="match status" value="1"/>
</dbReference>
<proteinExistence type="predicted"/>
<dbReference type="SUPFAM" id="SSF50978">
    <property type="entry name" value="WD40 repeat-like"/>
    <property type="match status" value="1"/>
</dbReference>
<keyword evidence="4" id="KW-0677">Repeat</keyword>
<sequence>GAVITVAFSRVGDLFASGGADCQVLLWKTNFDSKPYQTVLQQHSLRSTPDPPPHLSDIHPRTPHLHHAQPTAIQINPTVTDTQSTDPHVVELGQALHDIKVR</sequence>
<dbReference type="EMBL" id="JAHRIO010084742">
    <property type="protein sequence ID" value="MEQ2186606.1"/>
    <property type="molecule type" value="Genomic_DNA"/>
</dbReference>
<dbReference type="PANTHER" id="PTHR44019">
    <property type="entry name" value="WD REPEAT-CONTAINING PROTEIN 55"/>
    <property type="match status" value="1"/>
</dbReference>
<dbReference type="InterPro" id="IPR050505">
    <property type="entry name" value="WDR55/POC1"/>
</dbReference>
<dbReference type="Gene3D" id="2.130.10.10">
    <property type="entry name" value="YVTN repeat-like/Quinoprotein amine dehydrogenase"/>
    <property type="match status" value="1"/>
</dbReference>